<evidence type="ECO:0000313" key="2">
    <source>
        <dbReference type="EMBL" id="KFB35158.1"/>
    </source>
</evidence>
<evidence type="ECO:0000313" key="3">
    <source>
        <dbReference type="EnsemblMetazoa" id="ASIC001074-PA"/>
    </source>
</evidence>
<evidence type="ECO:0000256" key="1">
    <source>
        <dbReference type="SAM" id="MobiDB-lite"/>
    </source>
</evidence>
<proteinExistence type="predicted"/>
<feature type="region of interest" description="Disordered" evidence="1">
    <location>
        <begin position="63"/>
        <end position="104"/>
    </location>
</feature>
<protein>
    <submittedName>
        <fullName evidence="2 3">Uncharacterized protein</fullName>
    </submittedName>
</protein>
<keyword evidence="4" id="KW-1185">Reference proteome</keyword>
<dbReference type="AlphaFoldDB" id="A0A084VB14"/>
<gene>
    <name evidence="2" type="ORF">ZHAS_00001074</name>
</gene>
<dbReference type="VEuPathDB" id="VectorBase:ASIC001074"/>
<sequence>MSANLAGTGAGDCLQPPEKPLADDDAEPKPRCSLVRVSLASEVRLAAPSGGFLASWRVRHATGGAEKGGKSAAMSTSKEARKSRSENRQSNVRFAGDKSRRHAC</sequence>
<accession>A0A084VB14</accession>
<dbReference type="EMBL" id="ATLV01004846">
    <property type="status" value="NOT_ANNOTATED_CDS"/>
    <property type="molecule type" value="Genomic_DNA"/>
</dbReference>
<feature type="compositionally biased region" description="Basic and acidic residues" evidence="1">
    <location>
        <begin position="78"/>
        <end position="87"/>
    </location>
</feature>
<dbReference type="EMBL" id="ATLV01004847">
    <property type="status" value="NOT_ANNOTATED_CDS"/>
    <property type="molecule type" value="Genomic_DNA"/>
</dbReference>
<name>A0A084VB14_ANOSI</name>
<organism evidence="2">
    <name type="scientific">Anopheles sinensis</name>
    <name type="common">Mosquito</name>
    <dbReference type="NCBI Taxonomy" id="74873"/>
    <lineage>
        <taxon>Eukaryota</taxon>
        <taxon>Metazoa</taxon>
        <taxon>Ecdysozoa</taxon>
        <taxon>Arthropoda</taxon>
        <taxon>Hexapoda</taxon>
        <taxon>Insecta</taxon>
        <taxon>Pterygota</taxon>
        <taxon>Neoptera</taxon>
        <taxon>Endopterygota</taxon>
        <taxon>Diptera</taxon>
        <taxon>Nematocera</taxon>
        <taxon>Culicoidea</taxon>
        <taxon>Culicidae</taxon>
        <taxon>Anophelinae</taxon>
        <taxon>Anopheles</taxon>
    </lineage>
</organism>
<dbReference type="EnsemblMetazoa" id="ASIC001074-RA">
    <property type="protein sequence ID" value="ASIC001074-PA"/>
    <property type="gene ID" value="ASIC001074"/>
</dbReference>
<dbReference type="EMBL" id="KE524243">
    <property type="protein sequence ID" value="KFB35158.1"/>
    <property type="molecule type" value="Genomic_DNA"/>
</dbReference>
<reference evidence="3" key="2">
    <citation type="submission" date="2020-05" db="UniProtKB">
        <authorList>
            <consortium name="EnsemblMetazoa"/>
        </authorList>
    </citation>
    <scope>IDENTIFICATION</scope>
</reference>
<dbReference type="Proteomes" id="UP000030765">
    <property type="component" value="Unassembled WGS sequence"/>
</dbReference>
<evidence type="ECO:0000313" key="4">
    <source>
        <dbReference type="Proteomes" id="UP000030765"/>
    </source>
</evidence>
<feature type="region of interest" description="Disordered" evidence="1">
    <location>
        <begin position="1"/>
        <end position="29"/>
    </location>
</feature>
<reference evidence="2 4" key="1">
    <citation type="journal article" date="2014" name="BMC Genomics">
        <title>Genome sequence of Anopheles sinensis provides insight into genetics basis of mosquito competence for malaria parasites.</title>
        <authorList>
            <person name="Zhou D."/>
            <person name="Zhang D."/>
            <person name="Ding G."/>
            <person name="Shi L."/>
            <person name="Hou Q."/>
            <person name="Ye Y."/>
            <person name="Xu Y."/>
            <person name="Zhou H."/>
            <person name="Xiong C."/>
            <person name="Li S."/>
            <person name="Yu J."/>
            <person name="Hong S."/>
            <person name="Yu X."/>
            <person name="Zou P."/>
            <person name="Chen C."/>
            <person name="Chang X."/>
            <person name="Wang W."/>
            <person name="Lv Y."/>
            <person name="Sun Y."/>
            <person name="Ma L."/>
            <person name="Shen B."/>
            <person name="Zhu C."/>
        </authorList>
    </citation>
    <scope>NUCLEOTIDE SEQUENCE [LARGE SCALE GENOMIC DNA]</scope>
</reference>